<reference evidence="2" key="1">
    <citation type="submission" date="2022-07" db="EMBL/GenBank/DDBJ databases">
        <title>Tahibacter sp., a new gammaproteobacterium isolated from the silt sample collected at pig farm.</title>
        <authorList>
            <person name="Chen H."/>
        </authorList>
    </citation>
    <scope>NUCLEOTIDE SEQUENCE</scope>
    <source>
        <strain evidence="2">P2K</strain>
    </source>
</reference>
<evidence type="ECO:0000313" key="2">
    <source>
        <dbReference type="EMBL" id="MCQ4165493.1"/>
    </source>
</evidence>
<gene>
    <name evidence="2" type="ORF">NM961_12310</name>
</gene>
<accession>A0ABT1QT74</accession>
<dbReference type="PANTHER" id="PTHR43539">
    <property type="entry name" value="FLAVIN-BINDING MONOOXYGENASE-LIKE PROTEIN (AFU_ORTHOLOGUE AFUA_4G09220)"/>
    <property type="match status" value="1"/>
</dbReference>
<evidence type="ECO:0000313" key="3">
    <source>
        <dbReference type="Proteomes" id="UP001165498"/>
    </source>
</evidence>
<protein>
    <submittedName>
        <fullName evidence="2">NAD(P)-binding domain-containing protein</fullName>
    </submittedName>
</protein>
<sequence length="482" mass="50620">MTAQLPVVVIGAGPVGLAAAAHLLARGLVPLVLEAGPEAGAAIRRWAHVRLFSPWEFNVDRTAAALLQAQGWQPPDATHFPTGRELIEHYLQPLAATPAIAAQLRLGARVVAVTRQRRDRMKNTQREHASYVVRYEQDGTEHEVLAQAVIDASGTLDRPNPVGAAGIPALGERAAQAQIAYGIPDVAGSERSRYAGRRVLVVGSGHSALNVLADLSRLARDGSGTQIHWAIRRPSLRRVLGGGENDQLKERGRLGSRIGRLIDAGIIAVHTGTHLDRIARTAQGWVASGDGKTLPPVDEIVAATGFRPDLGFLDEVRLDLDPGTQAPRALAPLIDPNLHSCGSVPPHGATELQQPDANLYLVGMKSYGRAPTFLLLTGYEQVRSVAAAIAGDWEAARRVELVLPETGVCNTQFSDEEIPAAPSACCGGPAPAQADACCRADAEAKAEGTGGCGCGPATDEVPAPAIGAATVRRSACCDPARP</sequence>
<dbReference type="Proteomes" id="UP001165498">
    <property type="component" value="Unassembled WGS sequence"/>
</dbReference>
<comment type="caution">
    <text evidence="2">The sequence shown here is derived from an EMBL/GenBank/DDBJ whole genome shotgun (WGS) entry which is preliminary data.</text>
</comment>
<proteinExistence type="predicted"/>
<keyword evidence="1" id="KW-0560">Oxidoreductase</keyword>
<name>A0ABT1QT74_9GAMM</name>
<dbReference type="PRINTS" id="PR00411">
    <property type="entry name" value="PNDRDTASEI"/>
</dbReference>
<dbReference type="InterPro" id="IPR036188">
    <property type="entry name" value="FAD/NAD-bd_sf"/>
</dbReference>
<dbReference type="RefSeq" id="WP_255914683.1">
    <property type="nucleotide sequence ID" value="NZ_JANFQO010000010.1"/>
</dbReference>
<dbReference type="Pfam" id="PF13738">
    <property type="entry name" value="Pyr_redox_3"/>
    <property type="match status" value="1"/>
</dbReference>
<dbReference type="InterPro" id="IPR050982">
    <property type="entry name" value="Auxin_biosynth/cation_transpt"/>
</dbReference>
<evidence type="ECO:0000256" key="1">
    <source>
        <dbReference type="ARBA" id="ARBA00023002"/>
    </source>
</evidence>
<dbReference type="PANTHER" id="PTHR43539:SF78">
    <property type="entry name" value="FLAVIN-CONTAINING MONOOXYGENASE"/>
    <property type="match status" value="1"/>
</dbReference>
<dbReference type="EMBL" id="JANFQO010000010">
    <property type="protein sequence ID" value="MCQ4165493.1"/>
    <property type="molecule type" value="Genomic_DNA"/>
</dbReference>
<dbReference type="Gene3D" id="3.50.50.60">
    <property type="entry name" value="FAD/NAD(P)-binding domain"/>
    <property type="match status" value="1"/>
</dbReference>
<dbReference type="SUPFAM" id="SSF51905">
    <property type="entry name" value="FAD/NAD(P)-binding domain"/>
    <property type="match status" value="1"/>
</dbReference>
<keyword evidence="3" id="KW-1185">Reference proteome</keyword>
<organism evidence="2 3">
    <name type="scientific">Tahibacter harae</name>
    <dbReference type="NCBI Taxonomy" id="2963937"/>
    <lineage>
        <taxon>Bacteria</taxon>
        <taxon>Pseudomonadati</taxon>
        <taxon>Pseudomonadota</taxon>
        <taxon>Gammaproteobacteria</taxon>
        <taxon>Lysobacterales</taxon>
        <taxon>Rhodanobacteraceae</taxon>
        <taxon>Tahibacter</taxon>
    </lineage>
</organism>
<dbReference type="PRINTS" id="PR00368">
    <property type="entry name" value="FADPNR"/>
</dbReference>